<comment type="subcellular location">
    <subcellularLocation>
        <location evidence="1">Cell membrane</location>
    </subcellularLocation>
</comment>
<dbReference type="Gene3D" id="6.10.340.10">
    <property type="match status" value="1"/>
</dbReference>
<dbReference type="InterPro" id="IPR004089">
    <property type="entry name" value="MCPsignal_dom"/>
</dbReference>
<dbReference type="Proteomes" id="UP000075455">
    <property type="component" value="Unassembled WGS sequence"/>
</dbReference>
<dbReference type="GO" id="GO:0005886">
    <property type="term" value="C:plasma membrane"/>
    <property type="evidence" value="ECO:0007669"/>
    <property type="project" value="UniProtKB-SubCell"/>
</dbReference>
<dbReference type="Pfam" id="PF00015">
    <property type="entry name" value="MCPsignal"/>
    <property type="match status" value="1"/>
</dbReference>
<keyword evidence="8" id="KW-0812">Transmembrane</keyword>
<dbReference type="PANTHER" id="PTHR32089:SF112">
    <property type="entry name" value="LYSOZYME-LIKE PROTEIN-RELATED"/>
    <property type="match status" value="1"/>
</dbReference>
<sequence length="596" mass="64897">MALYADNKEGKVIPFSFFADGVLHDANEWGIRTMKMTVRKKLYAVFAVVYMLLIALVGIAYYEISTINASYTHLLNDKVPKLVNVKQLEILIRREQGSMRGYLLSGDQTSLTNFTKAHNEYEKLSNELAKTLTKTETKKLLAQLDELEQQFYELGQQMFQLKEENNVAAYTQLMTTTGRNITSQFDEVARQLTEIQQTDMNQANKDTTSEAASLKVWMIMIGVMALAIGNIITIYISRILSRPLLTLSEAAKRIADGDLTGEEIVIHNRDEIGELAASFNQMAKNLRDVLEKVAVSAEQVAASSEQLTASAEQTSKATEQIAFTIQNVASGVEKQVQSVEKTAETIDQMSEGIQKISERAQNVSAIALQTSEKASEGGKTIQTAVAQMNTANHTVERLAGIVKGLGDRSEQIGKIIEVISGIAEQTNLLALNAAIEAARAGEHGRGFAVVADEVRKLAEQSAQSARQIASLIATIQKETNEAVQSMETVLKEVETGTGAIRISGEAFQQIQTAVHEVAAQIQDVSASVQQMSAAAEQVVQSMQLVTQIAESAASGTQEVSAATEEQLASMEEISASAASLSKMAEDVQSLLKRFNM</sequence>
<reference evidence="11 12" key="1">
    <citation type="submission" date="2016-01" db="EMBL/GenBank/DDBJ databases">
        <title>Draft Genome Sequences of Seven Thermophilic Sporeformers Isolated from Foods.</title>
        <authorList>
            <person name="Berendsen E.M."/>
            <person name="Wells-Bennik M.H."/>
            <person name="Krawcyk A.O."/>
            <person name="De Jong A."/>
            <person name="Holsappel S."/>
            <person name="Eijlander R.T."/>
            <person name="Kuipers O.P."/>
        </authorList>
    </citation>
    <scope>NUCLEOTIDE SEQUENCE [LARGE SCALE GENOMIC DNA]</scope>
    <source>
        <strain evidence="11 12">B4119</strain>
    </source>
</reference>
<dbReference type="SMART" id="SM00283">
    <property type="entry name" value="MA"/>
    <property type="match status" value="1"/>
</dbReference>
<feature type="transmembrane region" description="Helical" evidence="8">
    <location>
        <begin position="42"/>
        <end position="62"/>
    </location>
</feature>
<dbReference type="PROSITE" id="PS50885">
    <property type="entry name" value="HAMP"/>
    <property type="match status" value="1"/>
</dbReference>
<dbReference type="eggNOG" id="COG0840">
    <property type="taxonomic scope" value="Bacteria"/>
</dbReference>
<evidence type="ECO:0000259" key="10">
    <source>
        <dbReference type="PROSITE" id="PS50885"/>
    </source>
</evidence>
<dbReference type="Pfam" id="PF12729">
    <property type="entry name" value="4HB_MCP_1"/>
    <property type="match status" value="1"/>
</dbReference>
<dbReference type="PATRIC" id="fig|81408.3.peg.1225"/>
<evidence type="ECO:0000256" key="5">
    <source>
        <dbReference type="ARBA" id="ARBA00029447"/>
    </source>
</evidence>
<dbReference type="CDD" id="cd06225">
    <property type="entry name" value="HAMP"/>
    <property type="match status" value="1"/>
</dbReference>
<protein>
    <recommendedName>
        <fullName evidence="13">Methyl-accepting chemotaxis protein</fullName>
    </recommendedName>
</protein>
<feature type="coiled-coil region" evidence="7">
    <location>
        <begin position="130"/>
        <end position="164"/>
    </location>
</feature>
<evidence type="ECO:0000256" key="8">
    <source>
        <dbReference type="SAM" id="Phobius"/>
    </source>
</evidence>
<evidence type="ECO:0000313" key="12">
    <source>
        <dbReference type="Proteomes" id="UP000075455"/>
    </source>
</evidence>
<comment type="caution">
    <text evidence="11">The sequence shown here is derived from an EMBL/GenBank/DDBJ whole genome shotgun (WGS) entry which is preliminary data.</text>
</comment>
<keyword evidence="8" id="KW-1133">Transmembrane helix</keyword>
<gene>
    <name evidence="11" type="ORF">B4119_1347</name>
</gene>
<keyword evidence="4 6" id="KW-0807">Transducer</keyword>
<dbReference type="InterPro" id="IPR003660">
    <property type="entry name" value="HAMP_dom"/>
</dbReference>
<dbReference type="SMART" id="SM00304">
    <property type="entry name" value="HAMP"/>
    <property type="match status" value="1"/>
</dbReference>
<dbReference type="InterPro" id="IPR024478">
    <property type="entry name" value="HlyB_4HB_MCP"/>
</dbReference>
<evidence type="ECO:0000256" key="3">
    <source>
        <dbReference type="ARBA" id="ARBA00023136"/>
    </source>
</evidence>
<organism evidence="11 12">
    <name type="scientific">Saccharococcus caldoxylosilyticus</name>
    <dbReference type="NCBI Taxonomy" id="81408"/>
    <lineage>
        <taxon>Bacteria</taxon>
        <taxon>Bacillati</taxon>
        <taxon>Bacillota</taxon>
        <taxon>Bacilli</taxon>
        <taxon>Bacillales</taxon>
        <taxon>Anoxybacillaceae</taxon>
        <taxon>Saccharococcus</taxon>
    </lineage>
</organism>
<dbReference type="GO" id="GO:0004888">
    <property type="term" value="F:transmembrane signaling receptor activity"/>
    <property type="evidence" value="ECO:0007669"/>
    <property type="project" value="InterPro"/>
</dbReference>
<evidence type="ECO:0000256" key="6">
    <source>
        <dbReference type="PROSITE-ProRule" id="PRU00284"/>
    </source>
</evidence>
<proteinExistence type="inferred from homology"/>
<dbReference type="STRING" id="81408.B4119_1347"/>
<evidence type="ECO:0000256" key="1">
    <source>
        <dbReference type="ARBA" id="ARBA00004236"/>
    </source>
</evidence>
<dbReference type="AlphaFoldDB" id="A0A150L575"/>
<comment type="similarity">
    <text evidence="5">Belongs to the methyl-accepting chemotaxis (MCP) protein family.</text>
</comment>
<accession>A0A150L575</accession>
<dbReference type="Gene3D" id="1.10.287.950">
    <property type="entry name" value="Methyl-accepting chemotaxis protein"/>
    <property type="match status" value="1"/>
</dbReference>
<dbReference type="PRINTS" id="PR00260">
    <property type="entry name" value="CHEMTRNSDUCR"/>
</dbReference>
<dbReference type="GO" id="GO:0007165">
    <property type="term" value="P:signal transduction"/>
    <property type="evidence" value="ECO:0007669"/>
    <property type="project" value="UniProtKB-KW"/>
</dbReference>
<dbReference type="PROSITE" id="PS50111">
    <property type="entry name" value="CHEMOTAXIS_TRANSDUC_2"/>
    <property type="match status" value="1"/>
</dbReference>
<dbReference type="InterPro" id="IPR004090">
    <property type="entry name" value="Chemotax_Me-accpt_rcpt"/>
</dbReference>
<keyword evidence="3 8" id="KW-0472">Membrane</keyword>
<evidence type="ECO:0000259" key="9">
    <source>
        <dbReference type="PROSITE" id="PS50111"/>
    </source>
</evidence>
<feature type="transmembrane region" description="Helical" evidence="8">
    <location>
        <begin position="216"/>
        <end position="236"/>
    </location>
</feature>
<feature type="domain" description="Methyl-accepting transducer" evidence="9">
    <location>
        <begin position="310"/>
        <end position="546"/>
    </location>
</feature>
<evidence type="ECO:0000313" key="11">
    <source>
        <dbReference type="EMBL" id="KYD07457.1"/>
    </source>
</evidence>
<keyword evidence="7" id="KW-0175">Coiled coil</keyword>
<dbReference type="SUPFAM" id="SSF58104">
    <property type="entry name" value="Methyl-accepting chemotaxis protein (MCP) signaling domain"/>
    <property type="match status" value="1"/>
</dbReference>
<dbReference type="Pfam" id="PF00672">
    <property type="entry name" value="HAMP"/>
    <property type="match status" value="1"/>
</dbReference>
<evidence type="ECO:0000256" key="7">
    <source>
        <dbReference type="SAM" id="Coils"/>
    </source>
</evidence>
<evidence type="ECO:0008006" key="13">
    <source>
        <dbReference type="Google" id="ProtNLM"/>
    </source>
</evidence>
<feature type="domain" description="HAMP" evidence="10">
    <location>
        <begin position="238"/>
        <end position="291"/>
    </location>
</feature>
<dbReference type="FunFam" id="1.10.287.950:FF:000001">
    <property type="entry name" value="Methyl-accepting chemotaxis sensory transducer"/>
    <property type="match status" value="1"/>
</dbReference>
<dbReference type="eggNOG" id="COG5278">
    <property type="taxonomic scope" value="Bacteria"/>
</dbReference>
<dbReference type="CDD" id="cd11386">
    <property type="entry name" value="MCP_signal"/>
    <property type="match status" value="1"/>
</dbReference>
<keyword evidence="2" id="KW-1003">Cell membrane</keyword>
<evidence type="ECO:0000256" key="2">
    <source>
        <dbReference type="ARBA" id="ARBA00022475"/>
    </source>
</evidence>
<dbReference type="EMBL" id="LQYS01000119">
    <property type="protein sequence ID" value="KYD07457.1"/>
    <property type="molecule type" value="Genomic_DNA"/>
</dbReference>
<name>A0A150L575_9BACL</name>
<evidence type="ECO:0000256" key="4">
    <source>
        <dbReference type="ARBA" id="ARBA00023224"/>
    </source>
</evidence>
<dbReference type="GO" id="GO:0006935">
    <property type="term" value="P:chemotaxis"/>
    <property type="evidence" value="ECO:0007669"/>
    <property type="project" value="InterPro"/>
</dbReference>
<dbReference type="PANTHER" id="PTHR32089">
    <property type="entry name" value="METHYL-ACCEPTING CHEMOTAXIS PROTEIN MCPB"/>
    <property type="match status" value="1"/>
</dbReference>